<name>A0A4V3YY42_9ACTN</name>
<keyword evidence="7" id="KW-1185">Reference proteome</keyword>
<keyword evidence="1" id="KW-0805">Transcription regulation</keyword>
<dbReference type="Pfam" id="PF00440">
    <property type="entry name" value="TetR_N"/>
    <property type="match status" value="1"/>
</dbReference>
<sequence>MVSRPHTGRRRNEAARRAVLAATISLLRRSEMKDVTIEAIAREARVGRQTIYRWWPSRAVIVLEAAEDYAEATVPDPGGAATDDLRTFLRATYVGAASDRTAPILRAIAAEALVDTQFADVLHRFTAARRAVLRSILQRHGASPELSEYLSDVTYGLLWYRLLVGHAALDETLADTTAALVVEAIEADREPRLARMPEPGLP</sequence>
<dbReference type="InterPro" id="IPR050109">
    <property type="entry name" value="HTH-type_TetR-like_transc_reg"/>
</dbReference>
<dbReference type="PANTHER" id="PTHR30055:SF148">
    <property type="entry name" value="TETR-FAMILY TRANSCRIPTIONAL REGULATOR"/>
    <property type="match status" value="1"/>
</dbReference>
<dbReference type="Pfam" id="PF16859">
    <property type="entry name" value="TetR_C_11"/>
    <property type="match status" value="1"/>
</dbReference>
<dbReference type="GO" id="GO:0000976">
    <property type="term" value="F:transcription cis-regulatory region binding"/>
    <property type="evidence" value="ECO:0007669"/>
    <property type="project" value="TreeGrafter"/>
</dbReference>
<dbReference type="InterPro" id="IPR001647">
    <property type="entry name" value="HTH_TetR"/>
</dbReference>
<dbReference type="SUPFAM" id="SSF46689">
    <property type="entry name" value="Homeodomain-like"/>
    <property type="match status" value="1"/>
</dbReference>
<dbReference type="InterPro" id="IPR036271">
    <property type="entry name" value="Tet_transcr_reg_TetR-rel_C_sf"/>
</dbReference>
<accession>A0A4V3YY42</accession>
<evidence type="ECO:0000313" key="7">
    <source>
        <dbReference type="Proteomes" id="UP000305282"/>
    </source>
</evidence>
<dbReference type="SUPFAM" id="SSF48498">
    <property type="entry name" value="Tetracyclin repressor-like, C-terminal domain"/>
    <property type="match status" value="1"/>
</dbReference>
<keyword evidence="3" id="KW-0804">Transcription</keyword>
<organism evidence="6 7">
    <name type="scientific">Candidatus Frankia alpina</name>
    <dbReference type="NCBI Taxonomy" id="2699483"/>
    <lineage>
        <taxon>Bacteria</taxon>
        <taxon>Bacillati</taxon>
        <taxon>Actinomycetota</taxon>
        <taxon>Actinomycetes</taxon>
        <taxon>Frankiales</taxon>
        <taxon>Frankiaceae</taxon>
        <taxon>Frankia</taxon>
    </lineage>
</organism>
<dbReference type="InterPro" id="IPR009057">
    <property type="entry name" value="Homeodomain-like_sf"/>
</dbReference>
<evidence type="ECO:0000313" key="6">
    <source>
        <dbReference type="EMBL" id="THJ37622.1"/>
    </source>
</evidence>
<dbReference type="InterPro" id="IPR011075">
    <property type="entry name" value="TetR_C"/>
</dbReference>
<evidence type="ECO:0000256" key="4">
    <source>
        <dbReference type="PROSITE-ProRule" id="PRU00335"/>
    </source>
</evidence>
<dbReference type="Gene3D" id="1.10.10.60">
    <property type="entry name" value="Homeodomain-like"/>
    <property type="match status" value="1"/>
</dbReference>
<protein>
    <submittedName>
        <fullName evidence="6">TetR/AcrR family transcriptional regulator</fullName>
    </submittedName>
</protein>
<evidence type="ECO:0000256" key="3">
    <source>
        <dbReference type="ARBA" id="ARBA00023163"/>
    </source>
</evidence>
<evidence type="ECO:0000256" key="2">
    <source>
        <dbReference type="ARBA" id="ARBA00023125"/>
    </source>
</evidence>
<dbReference type="PROSITE" id="PS50977">
    <property type="entry name" value="HTH_TETR_2"/>
    <property type="match status" value="1"/>
</dbReference>
<gene>
    <name evidence="6" type="ORF">E7Y31_21125</name>
</gene>
<evidence type="ECO:0000256" key="1">
    <source>
        <dbReference type="ARBA" id="ARBA00023015"/>
    </source>
</evidence>
<feature type="DNA-binding region" description="H-T-H motif" evidence="4">
    <location>
        <begin position="36"/>
        <end position="55"/>
    </location>
</feature>
<reference evidence="6 7" key="1">
    <citation type="submission" date="2019-04" db="EMBL/GenBank/DDBJ databases">
        <title>Draft genome sequences for three unisolated Alnus-infective Frankia Sp+ strains, AgTrS, AiOr and AvVan, the first sequenced Frankia strains able to sporulate in-planta.</title>
        <authorList>
            <person name="Bethencourt L."/>
            <person name="Vautrin F."/>
            <person name="Taib N."/>
            <person name="Dubost A."/>
            <person name="Castro-Garcia L."/>
            <person name="Imbaud O."/>
            <person name="Abrouk D."/>
            <person name="Fournier P."/>
            <person name="Briolay J."/>
            <person name="Nguyen A."/>
            <person name="Normand P."/>
            <person name="Fernandez M.P."/>
            <person name="Brochier-Armanet C."/>
            <person name="Herrera-Belaroussi A."/>
        </authorList>
    </citation>
    <scope>NUCLEOTIDE SEQUENCE [LARGE SCALE GENOMIC DNA]</scope>
    <source>
        <strain evidence="6 7">AvVan</strain>
    </source>
</reference>
<dbReference type="EMBL" id="SSXH01000820">
    <property type="protein sequence ID" value="THJ37622.1"/>
    <property type="molecule type" value="Genomic_DNA"/>
</dbReference>
<comment type="caution">
    <text evidence="6">The sequence shown here is derived from an EMBL/GenBank/DDBJ whole genome shotgun (WGS) entry which is preliminary data.</text>
</comment>
<keyword evidence="2 4" id="KW-0238">DNA-binding</keyword>
<dbReference type="GO" id="GO:0003700">
    <property type="term" value="F:DNA-binding transcription factor activity"/>
    <property type="evidence" value="ECO:0007669"/>
    <property type="project" value="TreeGrafter"/>
</dbReference>
<dbReference type="PANTHER" id="PTHR30055">
    <property type="entry name" value="HTH-TYPE TRANSCRIPTIONAL REGULATOR RUTR"/>
    <property type="match status" value="1"/>
</dbReference>
<feature type="domain" description="HTH tetR-type" evidence="5">
    <location>
        <begin position="13"/>
        <end position="73"/>
    </location>
</feature>
<dbReference type="RefSeq" id="WP_136449503.1">
    <property type="nucleotide sequence ID" value="NZ_CADCWT010000009.1"/>
</dbReference>
<evidence type="ECO:0000259" key="5">
    <source>
        <dbReference type="PROSITE" id="PS50977"/>
    </source>
</evidence>
<dbReference type="OrthoDB" id="9796019at2"/>
<proteinExistence type="predicted"/>
<dbReference type="Proteomes" id="UP000305282">
    <property type="component" value="Unassembled WGS sequence"/>
</dbReference>
<dbReference type="AlphaFoldDB" id="A0A4V3YY42"/>
<dbReference type="Gene3D" id="1.10.357.10">
    <property type="entry name" value="Tetracycline Repressor, domain 2"/>
    <property type="match status" value="1"/>
</dbReference>